<reference evidence="1" key="1">
    <citation type="submission" date="2022-08" db="EMBL/GenBank/DDBJ databases">
        <authorList>
            <consortium name="DOE Joint Genome Institute"/>
            <person name="Min B."/>
            <person name="Sierra-Patev S."/>
            <person name="Naranjo-Ortiz M."/>
            <person name="Looney B."/>
            <person name="Konkel Z."/>
            <person name="Slot J.C."/>
            <person name="Sakamoto Y."/>
            <person name="Steenwyk J.L."/>
            <person name="Rokas A."/>
            <person name="Carro J."/>
            <person name="Camarero S."/>
            <person name="Ferreira P."/>
            <person name="Molpeceres G."/>
            <person name="Ruiz-duenas F.J."/>
            <person name="Serrano A."/>
            <person name="Henrissat B."/>
            <person name="Drula E."/>
            <person name="Hughes K.W."/>
            <person name="Mata J.L."/>
            <person name="Ishikawa N.K."/>
            <person name="Vargas-Isla R."/>
            <person name="Ushijima S."/>
            <person name="Smith C.A."/>
            <person name="Ahrendt S."/>
            <person name="Andreopoulos W."/>
            <person name="He G."/>
            <person name="LaButti K."/>
            <person name="Lipzen A."/>
            <person name="Ng V."/>
            <person name="Riley R."/>
            <person name="Sandor L."/>
            <person name="Barry K."/>
            <person name="Martinez A.T."/>
            <person name="Xiao Y."/>
            <person name="Gibbons J.G."/>
            <person name="Terashima K."/>
            <person name="Hibbett D.S."/>
            <person name="Grigoriev I.V."/>
        </authorList>
    </citation>
    <scope>NUCLEOTIDE SEQUENCE</scope>
    <source>
        <strain evidence="1">ET3784</strain>
    </source>
</reference>
<gene>
    <name evidence="1" type="ORF">DFJ43DRAFT_1108490</name>
</gene>
<accession>A0AA38J624</accession>
<proteinExistence type="predicted"/>
<protein>
    <submittedName>
        <fullName evidence="1">Uncharacterized protein</fullName>
    </submittedName>
</protein>
<name>A0AA38J624_9AGAR</name>
<dbReference type="Proteomes" id="UP001176059">
    <property type="component" value="Unassembled WGS sequence"/>
</dbReference>
<reference evidence="1" key="2">
    <citation type="journal article" date="2023" name="Proc. Natl. Acad. Sci. U.S.A.">
        <title>A global phylogenomic analysis of the shiitake genus Lentinula.</title>
        <authorList>
            <person name="Sierra-Patev S."/>
            <person name="Min B."/>
            <person name="Naranjo-Ortiz M."/>
            <person name="Looney B."/>
            <person name="Konkel Z."/>
            <person name="Slot J.C."/>
            <person name="Sakamoto Y."/>
            <person name="Steenwyk J.L."/>
            <person name="Rokas A."/>
            <person name="Carro J."/>
            <person name="Camarero S."/>
            <person name="Ferreira P."/>
            <person name="Molpeceres G."/>
            <person name="Ruiz-Duenas F.J."/>
            <person name="Serrano A."/>
            <person name="Henrissat B."/>
            <person name="Drula E."/>
            <person name="Hughes K.W."/>
            <person name="Mata J.L."/>
            <person name="Ishikawa N.K."/>
            <person name="Vargas-Isla R."/>
            <person name="Ushijima S."/>
            <person name="Smith C.A."/>
            <person name="Donoghue J."/>
            <person name="Ahrendt S."/>
            <person name="Andreopoulos W."/>
            <person name="He G."/>
            <person name="LaButti K."/>
            <person name="Lipzen A."/>
            <person name="Ng V."/>
            <person name="Riley R."/>
            <person name="Sandor L."/>
            <person name="Barry K."/>
            <person name="Martinez A.T."/>
            <person name="Xiao Y."/>
            <person name="Gibbons J.G."/>
            <person name="Terashima K."/>
            <person name="Grigoriev I.V."/>
            <person name="Hibbett D."/>
        </authorList>
    </citation>
    <scope>NUCLEOTIDE SEQUENCE</scope>
    <source>
        <strain evidence="1">ET3784</strain>
    </source>
</reference>
<evidence type="ECO:0000313" key="2">
    <source>
        <dbReference type="Proteomes" id="UP001176059"/>
    </source>
</evidence>
<keyword evidence="2" id="KW-1185">Reference proteome</keyword>
<dbReference type="AlphaFoldDB" id="A0AA38J624"/>
<comment type="caution">
    <text evidence="1">The sequence shown here is derived from an EMBL/GenBank/DDBJ whole genome shotgun (WGS) entry which is preliminary data.</text>
</comment>
<dbReference type="EMBL" id="JANVFO010000129">
    <property type="protein sequence ID" value="KAJ3710897.1"/>
    <property type="molecule type" value="Genomic_DNA"/>
</dbReference>
<sequence>MLYPSLTISLTILLTNPSRSSRTPIRTRKLILMLRTWSPMLRMMIRILPRLPAGTKSFVELIRGTVIDSCNT</sequence>
<evidence type="ECO:0000313" key="1">
    <source>
        <dbReference type="EMBL" id="KAJ3710897.1"/>
    </source>
</evidence>
<organism evidence="1 2">
    <name type="scientific">Lentinula guzmanii</name>
    <dbReference type="NCBI Taxonomy" id="2804957"/>
    <lineage>
        <taxon>Eukaryota</taxon>
        <taxon>Fungi</taxon>
        <taxon>Dikarya</taxon>
        <taxon>Basidiomycota</taxon>
        <taxon>Agaricomycotina</taxon>
        <taxon>Agaricomycetes</taxon>
        <taxon>Agaricomycetidae</taxon>
        <taxon>Agaricales</taxon>
        <taxon>Marasmiineae</taxon>
        <taxon>Omphalotaceae</taxon>
        <taxon>Lentinula</taxon>
    </lineage>
</organism>